<dbReference type="OrthoDB" id="10658751at2759"/>
<dbReference type="EMBL" id="JAGTXO010000033">
    <property type="protein sequence ID" value="KAG8460289.1"/>
    <property type="molecule type" value="Genomic_DNA"/>
</dbReference>
<gene>
    <name evidence="2" type="ORF">KFE25_011780</name>
</gene>
<evidence type="ECO:0000313" key="3">
    <source>
        <dbReference type="Proteomes" id="UP000751190"/>
    </source>
</evidence>
<sequence length="282" mass="29451">MYSDEQHARAPASASPGPSGPTLPPVNHNSSLVAGFGPRPVLASAKEQATANEAASFNFGRMRSLLSTADDDTTMRKSLSTPAALSKMGMPTSLLSPKSRGSGAGGPMRRVSTACTPLTARRCNSFMWSMDVHRDFETAVQTLVSRGTDVSDVSAGDVLGLMKYAGASGLTEASVERHLQKRAALQQKLAMMLPPPPQQRRLGASDGARAGAPTRAQADAPAIAEGEEEEAAAVAAANVAVSDTLVAAMARQRSMQRQMVEQQRAMQLQALEAAGATMVTST</sequence>
<proteinExistence type="predicted"/>
<feature type="region of interest" description="Disordered" evidence="1">
    <location>
        <begin position="194"/>
        <end position="224"/>
    </location>
</feature>
<dbReference type="AlphaFoldDB" id="A0A8J5XA67"/>
<organism evidence="2 3">
    <name type="scientific">Diacronema lutheri</name>
    <name type="common">Unicellular marine alga</name>
    <name type="synonym">Monochrysis lutheri</name>
    <dbReference type="NCBI Taxonomy" id="2081491"/>
    <lineage>
        <taxon>Eukaryota</taxon>
        <taxon>Haptista</taxon>
        <taxon>Haptophyta</taxon>
        <taxon>Pavlovophyceae</taxon>
        <taxon>Pavlovales</taxon>
        <taxon>Pavlovaceae</taxon>
        <taxon>Diacronema</taxon>
    </lineage>
</organism>
<feature type="region of interest" description="Disordered" evidence="1">
    <location>
        <begin position="1"/>
        <end position="32"/>
    </location>
</feature>
<evidence type="ECO:0000313" key="2">
    <source>
        <dbReference type="EMBL" id="KAG8460289.1"/>
    </source>
</evidence>
<dbReference type="Gene3D" id="1.10.10.60">
    <property type="entry name" value="Homeodomain-like"/>
    <property type="match status" value="1"/>
</dbReference>
<dbReference type="Proteomes" id="UP000751190">
    <property type="component" value="Unassembled WGS sequence"/>
</dbReference>
<protein>
    <submittedName>
        <fullName evidence="2">Uncharacterized protein</fullName>
    </submittedName>
</protein>
<comment type="caution">
    <text evidence="2">The sequence shown here is derived from an EMBL/GenBank/DDBJ whole genome shotgun (WGS) entry which is preliminary data.</text>
</comment>
<reference evidence="2" key="1">
    <citation type="submission" date="2021-05" db="EMBL/GenBank/DDBJ databases">
        <title>The genome of the haptophyte Pavlova lutheri (Diacronema luteri, Pavlovales) - a model for lipid biosynthesis in eukaryotic algae.</title>
        <authorList>
            <person name="Hulatt C.J."/>
            <person name="Posewitz M.C."/>
        </authorList>
    </citation>
    <scope>NUCLEOTIDE SEQUENCE</scope>
    <source>
        <strain evidence="2">NIVA-4/92</strain>
    </source>
</reference>
<keyword evidence="3" id="KW-1185">Reference proteome</keyword>
<name>A0A8J5XA67_DIALT</name>
<evidence type="ECO:0000256" key="1">
    <source>
        <dbReference type="SAM" id="MobiDB-lite"/>
    </source>
</evidence>
<accession>A0A8J5XA67</accession>
<feature type="region of interest" description="Disordered" evidence="1">
    <location>
        <begin position="81"/>
        <end position="110"/>
    </location>
</feature>